<dbReference type="AlphaFoldDB" id="A0A0K0CZ89"/>
<evidence type="ECO:0000313" key="14">
    <source>
        <dbReference type="WBParaSite" id="ACAC_0000302501-mRNA-1"/>
    </source>
</evidence>
<dbReference type="GO" id="GO:0051301">
    <property type="term" value="P:cell division"/>
    <property type="evidence" value="ECO:0007669"/>
    <property type="project" value="UniProtKB-KW"/>
</dbReference>
<evidence type="ECO:0000256" key="5">
    <source>
        <dbReference type="ARBA" id="ARBA00022618"/>
    </source>
</evidence>
<dbReference type="InterPro" id="IPR019355">
    <property type="entry name" value="Cell_cycle_regulator_Mat89Bb"/>
</dbReference>
<keyword evidence="8" id="KW-0131">Cell cycle</keyword>
<evidence type="ECO:0000256" key="7">
    <source>
        <dbReference type="ARBA" id="ARBA00023242"/>
    </source>
</evidence>
<comment type="subcellular location">
    <subcellularLocation>
        <location evidence="2">Cytoplasm</location>
        <location evidence="2">Perinuclear region</location>
    </subcellularLocation>
    <subcellularLocation>
        <location evidence="1">Nucleus</location>
    </subcellularLocation>
</comment>
<reference evidence="13" key="1">
    <citation type="submission" date="2012-09" db="EMBL/GenBank/DDBJ databases">
        <authorList>
            <person name="Martin A.A."/>
        </authorList>
    </citation>
    <scope>NUCLEOTIDE SEQUENCE</scope>
</reference>
<dbReference type="GO" id="GO:0048471">
    <property type="term" value="C:perinuclear region of cytoplasm"/>
    <property type="evidence" value="ECO:0007669"/>
    <property type="project" value="UniProtKB-SubCell"/>
</dbReference>
<dbReference type="PANTHER" id="PTHR12955">
    <property type="entry name" value="SARCOMA ANTIGEN NY-SAR-95-RELATED"/>
    <property type="match status" value="1"/>
</dbReference>
<evidence type="ECO:0000256" key="2">
    <source>
        <dbReference type="ARBA" id="ARBA00004556"/>
    </source>
</evidence>
<keyword evidence="5" id="KW-0132">Cell division</keyword>
<proteinExistence type="inferred from homology"/>
<protein>
    <recommendedName>
        <fullName evidence="3">Protein asunder</fullName>
    </recommendedName>
    <alternativeName>
        <fullName evidence="10">Cell cycle regulator Mat89Bb</fullName>
    </alternativeName>
    <alternativeName>
        <fullName evidence="9">Set apart in position or space protein</fullName>
    </alternativeName>
</protein>
<name>A0A0K0CZ89_ANGCA</name>
<dbReference type="GO" id="GO:0007346">
    <property type="term" value="P:regulation of mitotic cell cycle"/>
    <property type="evidence" value="ECO:0007669"/>
    <property type="project" value="TreeGrafter"/>
</dbReference>
<dbReference type="Pfam" id="PF10221">
    <property type="entry name" value="Mat89Bb"/>
    <property type="match status" value="1"/>
</dbReference>
<evidence type="ECO:0000256" key="10">
    <source>
        <dbReference type="ARBA" id="ARBA00032585"/>
    </source>
</evidence>
<dbReference type="Proteomes" id="UP000035642">
    <property type="component" value="Unassembled WGS sequence"/>
</dbReference>
<evidence type="ECO:0000256" key="8">
    <source>
        <dbReference type="ARBA" id="ARBA00023306"/>
    </source>
</evidence>
<evidence type="ECO:0000256" key="6">
    <source>
        <dbReference type="ARBA" id="ARBA00022776"/>
    </source>
</evidence>
<evidence type="ECO:0000256" key="11">
    <source>
        <dbReference type="ARBA" id="ARBA00061603"/>
    </source>
</evidence>
<keyword evidence="4" id="KW-0963">Cytoplasm</keyword>
<organism evidence="13 14">
    <name type="scientific">Angiostrongylus cantonensis</name>
    <name type="common">Rat lungworm</name>
    <dbReference type="NCBI Taxonomy" id="6313"/>
    <lineage>
        <taxon>Eukaryota</taxon>
        <taxon>Metazoa</taxon>
        <taxon>Ecdysozoa</taxon>
        <taxon>Nematoda</taxon>
        <taxon>Chromadorea</taxon>
        <taxon>Rhabditida</taxon>
        <taxon>Rhabditina</taxon>
        <taxon>Rhabditomorpha</taxon>
        <taxon>Strongyloidea</taxon>
        <taxon>Metastrongylidae</taxon>
        <taxon>Angiostrongylus</taxon>
    </lineage>
</organism>
<keyword evidence="7" id="KW-0539">Nucleus</keyword>
<dbReference type="GO" id="GO:0032039">
    <property type="term" value="C:integrator complex"/>
    <property type="evidence" value="ECO:0007669"/>
    <property type="project" value="TreeGrafter"/>
</dbReference>
<evidence type="ECO:0000256" key="3">
    <source>
        <dbReference type="ARBA" id="ARBA00020501"/>
    </source>
</evidence>
<dbReference type="WBParaSite" id="ACAC_0000302501-mRNA-1">
    <property type="protein sequence ID" value="ACAC_0000302501-mRNA-1"/>
    <property type="gene ID" value="ACAC_0000302501"/>
</dbReference>
<comment type="similarity">
    <text evidence="11">Belongs to the Integrator subunit 13 family.</text>
</comment>
<evidence type="ECO:0000256" key="4">
    <source>
        <dbReference type="ARBA" id="ARBA00022490"/>
    </source>
</evidence>
<dbReference type="PANTHER" id="PTHR12955:SF1">
    <property type="entry name" value="INTEGRATOR COMPLEX SUBUNIT 13"/>
    <property type="match status" value="1"/>
</dbReference>
<keyword evidence="6" id="KW-0498">Mitosis</keyword>
<reference evidence="14" key="2">
    <citation type="submission" date="2017-02" db="UniProtKB">
        <authorList>
            <consortium name="WormBaseParasite"/>
        </authorList>
    </citation>
    <scope>IDENTIFICATION</scope>
</reference>
<sequence length="137" mass="15241">MGIGPDHKVLVVLDHGPRFAKSSGNVGKCDKSLWTWCIEATLELHRTVSDLFPQEQGRSCSRLIRLVLVDYVGRVLQPHWGTELVTQQEVIISLLLISRLYSGAAISGVTLAIEALSQLSDAQMEQNRRETVSKRES</sequence>
<evidence type="ECO:0000256" key="1">
    <source>
        <dbReference type="ARBA" id="ARBA00004123"/>
    </source>
</evidence>
<evidence type="ECO:0000313" key="13">
    <source>
        <dbReference type="Proteomes" id="UP000035642"/>
    </source>
</evidence>
<evidence type="ECO:0000256" key="9">
    <source>
        <dbReference type="ARBA" id="ARBA00030658"/>
    </source>
</evidence>
<accession>A0A0K0CZ89</accession>
<keyword evidence="13" id="KW-1185">Reference proteome</keyword>
<comment type="subunit">
    <text evidence="12">Belongs to the multiprotein complex Integrator, at least composed of IntS1, IntS2, IntS3, IntS4, omd/IntS5, IntS6, defl/IntS7, IntS8, IntS9, IntS10, IntS11, IntS12, asun/IntS13, IntS14 and IntS15. The core complex associates with protein phosphatase 2A subunits mts/PP2A and Pp2A-29B, to form the Integrator-PP2A (INTAC) complex.</text>
</comment>
<evidence type="ECO:0000256" key="12">
    <source>
        <dbReference type="ARBA" id="ARBA00065185"/>
    </source>
</evidence>
<dbReference type="GO" id="GO:0051642">
    <property type="term" value="P:centrosome localization"/>
    <property type="evidence" value="ECO:0007669"/>
    <property type="project" value="TreeGrafter"/>
</dbReference>
<dbReference type="STRING" id="6313.A0A0K0CZ89"/>